<dbReference type="Gene3D" id="1.20.1260.10">
    <property type="match status" value="1"/>
</dbReference>
<evidence type="ECO:0000259" key="1">
    <source>
        <dbReference type="Pfam" id="PF12902"/>
    </source>
</evidence>
<organism evidence="2 3">
    <name type="scientific">Rhizoctonia solani</name>
    <dbReference type="NCBI Taxonomy" id="456999"/>
    <lineage>
        <taxon>Eukaryota</taxon>
        <taxon>Fungi</taxon>
        <taxon>Dikarya</taxon>
        <taxon>Basidiomycota</taxon>
        <taxon>Agaricomycotina</taxon>
        <taxon>Agaricomycetes</taxon>
        <taxon>Cantharellales</taxon>
        <taxon>Ceratobasidiaceae</taxon>
        <taxon>Rhizoctonia</taxon>
    </lineage>
</organism>
<dbReference type="InterPro" id="IPR012347">
    <property type="entry name" value="Ferritin-like"/>
</dbReference>
<evidence type="ECO:0000313" key="2">
    <source>
        <dbReference type="EMBL" id="CAE6415129.1"/>
    </source>
</evidence>
<dbReference type="AlphaFoldDB" id="A0A8H2X7C7"/>
<feature type="domain" description="Iminophenyl-pyruvate dimer synthase" evidence="1">
    <location>
        <begin position="32"/>
        <end position="248"/>
    </location>
</feature>
<comment type="caution">
    <text evidence="2">The sequence shown here is derived from an EMBL/GenBank/DDBJ whole genome shotgun (WGS) entry which is preliminary data.</text>
</comment>
<name>A0A8H2X7C7_9AGAM</name>
<accession>A0A8H2X7C7</accession>
<evidence type="ECO:0000313" key="3">
    <source>
        <dbReference type="Proteomes" id="UP000663888"/>
    </source>
</evidence>
<proteinExistence type="predicted"/>
<reference evidence="2" key="1">
    <citation type="submission" date="2021-01" db="EMBL/GenBank/DDBJ databases">
        <authorList>
            <person name="Kaushik A."/>
        </authorList>
    </citation>
    <scope>NUCLEOTIDE SEQUENCE</scope>
    <source>
        <strain evidence="2">AG4-R118</strain>
    </source>
</reference>
<dbReference type="PANTHER" id="PTHR34400">
    <property type="match status" value="1"/>
</dbReference>
<dbReference type="PANTHER" id="PTHR34400:SF4">
    <property type="entry name" value="MEMBRANE PROTEIN"/>
    <property type="match status" value="1"/>
</dbReference>
<dbReference type="Pfam" id="PF12902">
    <property type="entry name" value="Ferritin-like"/>
    <property type="match status" value="1"/>
</dbReference>
<dbReference type="Proteomes" id="UP000663888">
    <property type="component" value="Unassembled WGS sequence"/>
</dbReference>
<protein>
    <recommendedName>
        <fullName evidence="1">Iminophenyl-pyruvate dimer synthase domain-containing protein</fullName>
    </recommendedName>
</protein>
<sequence length="396" mass="44190">MSHYIETTVTPIFKSPRGRPDRWTMAALRQHLQTALLLELYTIPPYLFAMYSIDTDKVPGNEKEEEVKAVQAIRHIVGQEMLHLALVGNLLTAIRGRPQLYGEPYVPKYPSEILYEGVLLTLAPASQEQIQNFVELEQPSDEKEPSNGLLEVTNVLEGYKSIGDFYNNLKEGLRELHGREEIGDAMFDKTSIDKQWKEGDFFEDVAVIDNLKTALDKLTLIIEQGEGGSVGSQNIPGESHYEVFQKLAEKKLSVHKLVHDPKTARFEGKEKLYPVMLACDAAYSYLLWSIEMVWVYGGPDGEGTKRGGLKGNVRQLMFSVLRPLAGFLVKQGLNSLKKKNAAPPFNLYIFKEGTSPKAEFAALIETAIAAAKDYPGAPDFEKLKTAVGKLIDLGDL</sequence>
<dbReference type="EMBL" id="CAJMWX010000391">
    <property type="protein sequence ID" value="CAE6415129.1"/>
    <property type="molecule type" value="Genomic_DNA"/>
</dbReference>
<gene>
    <name evidence="2" type="ORF">RDB_LOCUS16052</name>
</gene>
<dbReference type="InterPro" id="IPR026820">
    <property type="entry name" value="VioB/RebD_dom"/>
</dbReference>